<reference evidence="1" key="1">
    <citation type="submission" date="2022-05" db="EMBL/GenBank/DDBJ databases">
        <title>Chromosome-level genome of Chaenocephalus aceratus.</title>
        <authorList>
            <person name="Park H."/>
        </authorList>
    </citation>
    <scope>NUCLEOTIDE SEQUENCE</scope>
    <source>
        <strain evidence="1">KU_202001</strain>
    </source>
</reference>
<evidence type="ECO:0000313" key="2">
    <source>
        <dbReference type="Proteomes" id="UP001057452"/>
    </source>
</evidence>
<sequence length="62" mass="7194">MNASLLQGRRCFSRRRNTRKDRHTIEVRDGRGDECGKDEFMEQETEELQQGNALAVKPQTIS</sequence>
<dbReference type="EMBL" id="CM043790">
    <property type="protein sequence ID" value="KAI4825049.1"/>
    <property type="molecule type" value="Genomic_DNA"/>
</dbReference>
<keyword evidence="2" id="KW-1185">Reference proteome</keyword>
<name>A0ACB9XDD7_CHAAC</name>
<gene>
    <name evidence="1" type="ORF">KUCAC02_020748</name>
</gene>
<dbReference type="Proteomes" id="UP001057452">
    <property type="component" value="Chromosome 6"/>
</dbReference>
<protein>
    <submittedName>
        <fullName evidence="1">Uncharacterized protein</fullName>
    </submittedName>
</protein>
<evidence type="ECO:0000313" key="1">
    <source>
        <dbReference type="EMBL" id="KAI4825049.1"/>
    </source>
</evidence>
<organism evidence="1 2">
    <name type="scientific">Chaenocephalus aceratus</name>
    <name type="common">Blackfin icefish</name>
    <name type="synonym">Chaenichthys aceratus</name>
    <dbReference type="NCBI Taxonomy" id="36190"/>
    <lineage>
        <taxon>Eukaryota</taxon>
        <taxon>Metazoa</taxon>
        <taxon>Chordata</taxon>
        <taxon>Craniata</taxon>
        <taxon>Vertebrata</taxon>
        <taxon>Euteleostomi</taxon>
        <taxon>Actinopterygii</taxon>
        <taxon>Neopterygii</taxon>
        <taxon>Teleostei</taxon>
        <taxon>Neoteleostei</taxon>
        <taxon>Acanthomorphata</taxon>
        <taxon>Eupercaria</taxon>
        <taxon>Perciformes</taxon>
        <taxon>Notothenioidei</taxon>
        <taxon>Channichthyidae</taxon>
        <taxon>Chaenocephalus</taxon>
    </lineage>
</organism>
<accession>A0ACB9XDD7</accession>
<comment type="caution">
    <text evidence="1">The sequence shown here is derived from an EMBL/GenBank/DDBJ whole genome shotgun (WGS) entry which is preliminary data.</text>
</comment>
<proteinExistence type="predicted"/>
<feature type="non-terminal residue" evidence="1">
    <location>
        <position position="62"/>
    </location>
</feature>